<protein>
    <submittedName>
        <fullName evidence="1">Uncharacterized protein</fullName>
    </submittedName>
</protein>
<dbReference type="AlphaFoldDB" id="X0SL30"/>
<feature type="non-terminal residue" evidence="1">
    <location>
        <position position="52"/>
    </location>
</feature>
<gene>
    <name evidence="1" type="ORF">S01H1_15739</name>
</gene>
<name>X0SL30_9ZZZZ</name>
<comment type="caution">
    <text evidence="1">The sequence shown here is derived from an EMBL/GenBank/DDBJ whole genome shotgun (WGS) entry which is preliminary data.</text>
</comment>
<reference evidence="1" key="1">
    <citation type="journal article" date="2014" name="Front. Microbiol.">
        <title>High frequency of phylogenetically diverse reductive dehalogenase-homologous genes in deep subseafloor sedimentary metagenomes.</title>
        <authorList>
            <person name="Kawai M."/>
            <person name="Futagami T."/>
            <person name="Toyoda A."/>
            <person name="Takaki Y."/>
            <person name="Nishi S."/>
            <person name="Hori S."/>
            <person name="Arai W."/>
            <person name="Tsubouchi T."/>
            <person name="Morono Y."/>
            <person name="Uchiyama I."/>
            <person name="Ito T."/>
            <person name="Fujiyama A."/>
            <person name="Inagaki F."/>
            <person name="Takami H."/>
        </authorList>
    </citation>
    <scope>NUCLEOTIDE SEQUENCE</scope>
    <source>
        <strain evidence="1">Expedition CK06-06</strain>
    </source>
</reference>
<proteinExistence type="predicted"/>
<accession>X0SL30</accession>
<evidence type="ECO:0000313" key="1">
    <source>
        <dbReference type="EMBL" id="GAF75841.1"/>
    </source>
</evidence>
<sequence length="52" mass="5809">MKKIRKKGTIYLVILMMVISVSPLFSAEADDNGHIIIEPSYDTQNSNISIVN</sequence>
<dbReference type="EMBL" id="BARS01008234">
    <property type="protein sequence ID" value="GAF75841.1"/>
    <property type="molecule type" value="Genomic_DNA"/>
</dbReference>
<organism evidence="1">
    <name type="scientific">marine sediment metagenome</name>
    <dbReference type="NCBI Taxonomy" id="412755"/>
    <lineage>
        <taxon>unclassified sequences</taxon>
        <taxon>metagenomes</taxon>
        <taxon>ecological metagenomes</taxon>
    </lineage>
</organism>